<reference evidence="2 3" key="1">
    <citation type="submission" date="2019-02" db="EMBL/GenBank/DDBJ databases">
        <title>Deep-cultivation of Planctomycetes and their phenomic and genomic characterization uncovers novel biology.</title>
        <authorList>
            <person name="Wiegand S."/>
            <person name="Jogler M."/>
            <person name="Boedeker C."/>
            <person name="Pinto D."/>
            <person name="Vollmers J."/>
            <person name="Rivas-Marin E."/>
            <person name="Kohn T."/>
            <person name="Peeters S.H."/>
            <person name="Heuer A."/>
            <person name="Rast P."/>
            <person name="Oberbeckmann S."/>
            <person name="Bunk B."/>
            <person name="Jeske O."/>
            <person name="Meyerdierks A."/>
            <person name="Storesund J.E."/>
            <person name="Kallscheuer N."/>
            <person name="Luecker S."/>
            <person name="Lage O.M."/>
            <person name="Pohl T."/>
            <person name="Merkel B.J."/>
            <person name="Hornburger P."/>
            <person name="Mueller R.-W."/>
            <person name="Bruemmer F."/>
            <person name="Labrenz M."/>
            <person name="Spormann A.M."/>
            <person name="Op Den Camp H."/>
            <person name="Overmann J."/>
            <person name="Amann R."/>
            <person name="Jetten M.S.M."/>
            <person name="Mascher T."/>
            <person name="Medema M.H."/>
            <person name="Devos D.P."/>
            <person name="Kaster A.-K."/>
            <person name="Ovreas L."/>
            <person name="Rohde M."/>
            <person name="Galperin M.Y."/>
            <person name="Jogler C."/>
        </authorList>
    </citation>
    <scope>NUCLEOTIDE SEQUENCE [LARGE SCALE GENOMIC DNA]</scope>
    <source>
        <strain evidence="2 3">CA54</strain>
    </source>
</reference>
<name>A0A5C6BK02_9PLAN</name>
<keyword evidence="1" id="KW-0472">Membrane</keyword>
<keyword evidence="1" id="KW-0812">Transmembrane</keyword>
<evidence type="ECO:0000313" key="2">
    <source>
        <dbReference type="EMBL" id="TWU11636.1"/>
    </source>
</evidence>
<comment type="caution">
    <text evidence="2">The sequence shown here is derived from an EMBL/GenBank/DDBJ whole genome shotgun (WGS) entry which is preliminary data.</text>
</comment>
<dbReference type="EMBL" id="SJPP01000001">
    <property type="protein sequence ID" value="TWU11636.1"/>
    <property type="molecule type" value="Genomic_DNA"/>
</dbReference>
<dbReference type="Proteomes" id="UP000320735">
    <property type="component" value="Unassembled WGS sequence"/>
</dbReference>
<evidence type="ECO:0000313" key="3">
    <source>
        <dbReference type="Proteomes" id="UP000320735"/>
    </source>
</evidence>
<organism evidence="2 3">
    <name type="scientific">Symmachiella macrocystis</name>
    <dbReference type="NCBI Taxonomy" id="2527985"/>
    <lineage>
        <taxon>Bacteria</taxon>
        <taxon>Pseudomonadati</taxon>
        <taxon>Planctomycetota</taxon>
        <taxon>Planctomycetia</taxon>
        <taxon>Planctomycetales</taxon>
        <taxon>Planctomycetaceae</taxon>
        <taxon>Symmachiella</taxon>
    </lineage>
</organism>
<evidence type="ECO:0000256" key="1">
    <source>
        <dbReference type="SAM" id="Phobius"/>
    </source>
</evidence>
<feature type="transmembrane region" description="Helical" evidence="1">
    <location>
        <begin position="43"/>
        <end position="64"/>
    </location>
</feature>
<gene>
    <name evidence="2" type="ORF">CA54_04440</name>
</gene>
<keyword evidence="1" id="KW-1133">Transmembrane helix</keyword>
<accession>A0A5C6BK02</accession>
<dbReference type="AlphaFoldDB" id="A0A5C6BK02"/>
<keyword evidence="3" id="KW-1185">Reference proteome</keyword>
<sequence>MLSGPTNEDYLNPRQNSVDKSFLNSLLRAAVLRRHMVKRHSGGSLLAAGVFNCSGIVFAVSTGLR</sequence>
<protein>
    <submittedName>
        <fullName evidence="2">Uncharacterized protein</fullName>
    </submittedName>
</protein>
<proteinExistence type="predicted"/>